<gene>
    <name evidence="2" type="ORF">B0T17DRAFT_511387</name>
</gene>
<dbReference type="AlphaFoldDB" id="A0AA39WCL1"/>
<dbReference type="Gene3D" id="3.90.1200.10">
    <property type="match status" value="1"/>
</dbReference>
<name>A0AA39WCL1_9PEZI</name>
<sequence length="243" mass="27692">MAQIASLRGKLFDLGVGREREGATRTHDMMGGTYVYEWDLVSGSAFCRVRRQFLAPEMEQRLQQTVQDFARFFASAWICRPAVTPPSGLFDEYSQTLDKLSQSLPVRFHPKLDEVRQGLPLLLRPEYPMVVQHDDLLEHNIHVDEATGRITGIVDWQDAVIAPFGVSLSGLETVLDVQTSSTWHLHPSHLDLREIFWDKFYETTGEISEVDRRSMEIARLFGLFRLHGPEENAAAYLDVLCSV</sequence>
<dbReference type="SUPFAM" id="SSF56112">
    <property type="entry name" value="Protein kinase-like (PK-like)"/>
    <property type="match status" value="1"/>
</dbReference>
<protein>
    <recommendedName>
        <fullName evidence="1">Aminoglycoside phosphotransferase domain-containing protein</fullName>
    </recommendedName>
</protein>
<dbReference type="InterPro" id="IPR011009">
    <property type="entry name" value="Kinase-like_dom_sf"/>
</dbReference>
<accession>A0AA39WCL1</accession>
<proteinExistence type="predicted"/>
<dbReference type="InterPro" id="IPR002575">
    <property type="entry name" value="Aminoglycoside_PTrfase"/>
</dbReference>
<evidence type="ECO:0000313" key="3">
    <source>
        <dbReference type="Proteomes" id="UP001174934"/>
    </source>
</evidence>
<feature type="domain" description="Aminoglycoside phosphotransferase" evidence="1">
    <location>
        <begin position="61"/>
        <end position="164"/>
    </location>
</feature>
<keyword evidence="3" id="KW-1185">Reference proteome</keyword>
<comment type="caution">
    <text evidence="2">The sequence shown here is derived from an EMBL/GenBank/DDBJ whole genome shotgun (WGS) entry which is preliminary data.</text>
</comment>
<organism evidence="2 3">
    <name type="scientific">Bombardia bombarda</name>
    <dbReference type="NCBI Taxonomy" id="252184"/>
    <lineage>
        <taxon>Eukaryota</taxon>
        <taxon>Fungi</taxon>
        <taxon>Dikarya</taxon>
        <taxon>Ascomycota</taxon>
        <taxon>Pezizomycotina</taxon>
        <taxon>Sordariomycetes</taxon>
        <taxon>Sordariomycetidae</taxon>
        <taxon>Sordariales</taxon>
        <taxon>Lasiosphaeriaceae</taxon>
        <taxon>Bombardia</taxon>
    </lineage>
</organism>
<dbReference type="Pfam" id="PF01636">
    <property type="entry name" value="APH"/>
    <property type="match status" value="1"/>
</dbReference>
<evidence type="ECO:0000259" key="1">
    <source>
        <dbReference type="Pfam" id="PF01636"/>
    </source>
</evidence>
<dbReference type="EMBL" id="JAULSR010000008">
    <property type="protein sequence ID" value="KAK0613030.1"/>
    <property type="molecule type" value="Genomic_DNA"/>
</dbReference>
<dbReference type="Proteomes" id="UP001174934">
    <property type="component" value="Unassembled WGS sequence"/>
</dbReference>
<evidence type="ECO:0000313" key="2">
    <source>
        <dbReference type="EMBL" id="KAK0613030.1"/>
    </source>
</evidence>
<reference evidence="2" key="1">
    <citation type="submission" date="2023-06" db="EMBL/GenBank/DDBJ databases">
        <title>Genome-scale phylogeny and comparative genomics of the fungal order Sordariales.</title>
        <authorList>
            <consortium name="Lawrence Berkeley National Laboratory"/>
            <person name="Hensen N."/>
            <person name="Bonometti L."/>
            <person name="Westerberg I."/>
            <person name="Brannstrom I.O."/>
            <person name="Guillou S."/>
            <person name="Cros-Aarteil S."/>
            <person name="Calhoun S."/>
            <person name="Haridas S."/>
            <person name="Kuo A."/>
            <person name="Mondo S."/>
            <person name="Pangilinan J."/>
            <person name="Riley R."/>
            <person name="LaButti K."/>
            <person name="Andreopoulos B."/>
            <person name="Lipzen A."/>
            <person name="Chen C."/>
            <person name="Yanf M."/>
            <person name="Daum C."/>
            <person name="Ng V."/>
            <person name="Clum A."/>
            <person name="Steindorff A."/>
            <person name="Ohm R."/>
            <person name="Martin F."/>
            <person name="Silar P."/>
            <person name="Natvig D."/>
            <person name="Lalanne C."/>
            <person name="Gautier V."/>
            <person name="Ament-velasquez S.L."/>
            <person name="Kruys A."/>
            <person name="Hutchinson M.I."/>
            <person name="Powell A.J."/>
            <person name="Barry K."/>
            <person name="Miller A.N."/>
            <person name="Grigoriev I.V."/>
            <person name="Debuchy R."/>
            <person name="Gladieux P."/>
            <person name="Thoren M.H."/>
            <person name="Johannesson H."/>
        </authorList>
    </citation>
    <scope>NUCLEOTIDE SEQUENCE</scope>
    <source>
        <strain evidence="2">SMH3391-2</strain>
    </source>
</reference>